<name>A0AAD9DH41_9STRA</name>
<dbReference type="InterPro" id="IPR050846">
    <property type="entry name" value="TLCD"/>
</dbReference>
<dbReference type="PANTHER" id="PTHR13439">
    <property type="entry name" value="CT120 PROTEIN"/>
    <property type="match status" value="1"/>
</dbReference>
<reference evidence="8" key="1">
    <citation type="submission" date="2023-06" db="EMBL/GenBank/DDBJ databases">
        <title>Survivors Of The Sea: Transcriptome response of Skeletonema marinoi to long-term dormancy.</title>
        <authorList>
            <person name="Pinder M.I.M."/>
            <person name="Kourtchenko O."/>
            <person name="Robertson E.K."/>
            <person name="Larsson T."/>
            <person name="Maumus F."/>
            <person name="Osuna-Cruz C.M."/>
            <person name="Vancaester E."/>
            <person name="Stenow R."/>
            <person name="Vandepoele K."/>
            <person name="Ploug H."/>
            <person name="Bruchert V."/>
            <person name="Godhe A."/>
            <person name="Topel M."/>
        </authorList>
    </citation>
    <scope>NUCLEOTIDE SEQUENCE</scope>
    <source>
        <strain evidence="8">R05AC</strain>
    </source>
</reference>
<feature type="transmembrane region" description="Helical" evidence="6">
    <location>
        <begin position="206"/>
        <end position="232"/>
    </location>
</feature>
<dbReference type="PANTHER" id="PTHR13439:SF0">
    <property type="entry name" value="TOPOISOMERASE I DAMAGE AFFECTED PROTEIN 4"/>
    <property type="match status" value="1"/>
</dbReference>
<evidence type="ECO:0000256" key="2">
    <source>
        <dbReference type="ARBA" id="ARBA00022692"/>
    </source>
</evidence>
<sequence length="308" mass="34577">MTKPPPLIFENSHDGGSLPALQMLVTDIFTWEILYQISQFAIKVAFMKYSKIIVNPKKANSDAAKATLMELGPSYVVSFVHSLYVTARGVMHLYSLWAASNMDKIYIGPEGDYREAHLEVARTNILFVAYLFYDMIHILHQYPKLGGGDTMAHHMLFAFCSVINGTFGIMPFQFGWLIVGEMSTIFLNWRWFLLKSGRDSGVLLENVNTMFAASFFLTRIVMYTAGIVHLYIFSMSELKSLSSPEVSGVPLSALGITCGCMLLGWLLNLYWGSKILRKVARGRTNVTVKSTEPVAAKAGKKNRRSKRE</sequence>
<dbReference type="GO" id="GO:0055088">
    <property type="term" value="P:lipid homeostasis"/>
    <property type="evidence" value="ECO:0007669"/>
    <property type="project" value="TreeGrafter"/>
</dbReference>
<evidence type="ECO:0000256" key="4">
    <source>
        <dbReference type="ARBA" id="ARBA00023136"/>
    </source>
</evidence>
<comment type="subcellular location">
    <subcellularLocation>
        <location evidence="1">Membrane</location>
        <topology evidence="1">Multi-pass membrane protein</topology>
    </subcellularLocation>
</comment>
<feature type="domain" description="TLC" evidence="7">
    <location>
        <begin position="67"/>
        <end position="284"/>
    </location>
</feature>
<feature type="transmembrane region" description="Helical" evidence="6">
    <location>
        <begin position="176"/>
        <end position="194"/>
    </location>
</feature>
<dbReference type="EMBL" id="JATAAI010000002">
    <property type="protein sequence ID" value="KAK1747581.1"/>
    <property type="molecule type" value="Genomic_DNA"/>
</dbReference>
<evidence type="ECO:0000256" key="1">
    <source>
        <dbReference type="ARBA" id="ARBA00004141"/>
    </source>
</evidence>
<evidence type="ECO:0000313" key="8">
    <source>
        <dbReference type="EMBL" id="KAK1747581.1"/>
    </source>
</evidence>
<keyword evidence="3 6" id="KW-1133">Transmembrane helix</keyword>
<keyword evidence="9" id="KW-1185">Reference proteome</keyword>
<dbReference type="PROSITE" id="PS50922">
    <property type="entry name" value="TLC"/>
    <property type="match status" value="1"/>
</dbReference>
<evidence type="ECO:0000256" key="6">
    <source>
        <dbReference type="SAM" id="Phobius"/>
    </source>
</evidence>
<proteinExistence type="predicted"/>
<gene>
    <name evidence="8" type="ORF">QTG54_001544</name>
</gene>
<dbReference type="Proteomes" id="UP001224775">
    <property type="component" value="Unassembled WGS sequence"/>
</dbReference>
<dbReference type="AlphaFoldDB" id="A0AAD9DH41"/>
<dbReference type="GO" id="GO:0005783">
    <property type="term" value="C:endoplasmic reticulum"/>
    <property type="evidence" value="ECO:0007669"/>
    <property type="project" value="TreeGrafter"/>
</dbReference>
<organism evidence="8 9">
    <name type="scientific">Skeletonema marinoi</name>
    <dbReference type="NCBI Taxonomy" id="267567"/>
    <lineage>
        <taxon>Eukaryota</taxon>
        <taxon>Sar</taxon>
        <taxon>Stramenopiles</taxon>
        <taxon>Ochrophyta</taxon>
        <taxon>Bacillariophyta</taxon>
        <taxon>Coscinodiscophyceae</taxon>
        <taxon>Thalassiosirophycidae</taxon>
        <taxon>Thalassiosirales</taxon>
        <taxon>Skeletonemataceae</taxon>
        <taxon>Skeletonema</taxon>
        <taxon>Skeletonema marinoi-dohrnii complex</taxon>
    </lineage>
</organism>
<dbReference type="Pfam" id="PF03798">
    <property type="entry name" value="TRAM_LAG1_CLN8"/>
    <property type="match status" value="1"/>
</dbReference>
<evidence type="ECO:0000256" key="3">
    <source>
        <dbReference type="ARBA" id="ARBA00022989"/>
    </source>
</evidence>
<dbReference type="GO" id="GO:0016020">
    <property type="term" value="C:membrane"/>
    <property type="evidence" value="ECO:0007669"/>
    <property type="project" value="UniProtKB-SubCell"/>
</dbReference>
<evidence type="ECO:0000259" key="7">
    <source>
        <dbReference type="PROSITE" id="PS50922"/>
    </source>
</evidence>
<evidence type="ECO:0000313" key="9">
    <source>
        <dbReference type="Proteomes" id="UP001224775"/>
    </source>
</evidence>
<keyword evidence="4 5" id="KW-0472">Membrane</keyword>
<comment type="caution">
    <text evidence="8">The sequence shown here is derived from an EMBL/GenBank/DDBJ whole genome shotgun (WGS) entry which is preliminary data.</text>
</comment>
<accession>A0AAD9DH41</accession>
<protein>
    <submittedName>
        <fullName evidence="8">TLC domain-containing protein</fullName>
    </submittedName>
</protein>
<keyword evidence="2 5" id="KW-0812">Transmembrane</keyword>
<feature type="transmembrane region" description="Helical" evidence="6">
    <location>
        <begin position="252"/>
        <end position="271"/>
    </location>
</feature>
<dbReference type="SMART" id="SM00724">
    <property type="entry name" value="TLC"/>
    <property type="match status" value="1"/>
</dbReference>
<evidence type="ECO:0000256" key="5">
    <source>
        <dbReference type="PROSITE-ProRule" id="PRU00205"/>
    </source>
</evidence>
<dbReference type="InterPro" id="IPR006634">
    <property type="entry name" value="TLC-dom"/>
</dbReference>